<name>A0AAD9NYJ7_RIDPI</name>
<keyword evidence="7" id="KW-0539">Nucleus</keyword>
<evidence type="ECO:0000256" key="1">
    <source>
        <dbReference type="ARBA" id="ARBA00004567"/>
    </source>
</evidence>
<dbReference type="GO" id="GO:0008139">
    <property type="term" value="F:nuclear localization sequence binding"/>
    <property type="evidence" value="ECO:0007669"/>
    <property type="project" value="InterPro"/>
</dbReference>
<keyword evidence="6" id="KW-0906">Nuclear pore complex</keyword>
<dbReference type="EMBL" id="JAODUO010000253">
    <property type="protein sequence ID" value="KAK2184780.1"/>
    <property type="molecule type" value="Genomic_DNA"/>
</dbReference>
<reference evidence="9" key="1">
    <citation type="journal article" date="2023" name="Mol. Biol. Evol.">
        <title>Third-Generation Sequencing Reveals the Adaptive Role of the Epigenome in Three Deep-Sea Polychaetes.</title>
        <authorList>
            <person name="Perez M."/>
            <person name="Aroh O."/>
            <person name="Sun Y."/>
            <person name="Lan Y."/>
            <person name="Juniper S.K."/>
            <person name="Young C.R."/>
            <person name="Angers B."/>
            <person name="Qian P.Y."/>
        </authorList>
    </citation>
    <scope>NUCLEOTIDE SEQUENCE</scope>
    <source>
        <strain evidence="9">R07B-5</strain>
    </source>
</reference>
<comment type="subcellular location">
    <subcellularLocation>
        <location evidence="1">Nucleus</location>
        <location evidence="1">Nuclear pore complex</location>
    </subcellularLocation>
</comment>
<evidence type="ECO:0000256" key="3">
    <source>
        <dbReference type="ARBA" id="ARBA00022816"/>
    </source>
</evidence>
<dbReference type="PANTHER" id="PTHR13437">
    <property type="entry name" value="NUCLEOPORIN P58/P45 NUCLEOPORIN-LIKE PROTEIN 1"/>
    <property type="match status" value="1"/>
</dbReference>
<dbReference type="PANTHER" id="PTHR13437:SF2">
    <property type="entry name" value="NUCLEOPORIN P58_P45"/>
    <property type="match status" value="1"/>
</dbReference>
<comment type="caution">
    <text evidence="9">The sequence shown here is derived from an EMBL/GenBank/DDBJ whole genome shotgun (WGS) entry which is preliminary data.</text>
</comment>
<evidence type="ECO:0000256" key="2">
    <source>
        <dbReference type="ARBA" id="ARBA00022448"/>
    </source>
</evidence>
<evidence type="ECO:0000313" key="9">
    <source>
        <dbReference type="EMBL" id="KAK2184780.1"/>
    </source>
</evidence>
<dbReference type="GO" id="GO:0015031">
    <property type="term" value="P:protein transport"/>
    <property type="evidence" value="ECO:0007669"/>
    <property type="project" value="UniProtKB-KW"/>
</dbReference>
<evidence type="ECO:0000256" key="5">
    <source>
        <dbReference type="ARBA" id="ARBA00023010"/>
    </source>
</evidence>
<keyword evidence="4" id="KW-0653">Protein transport</keyword>
<evidence type="ECO:0000256" key="6">
    <source>
        <dbReference type="ARBA" id="ARBA00023132"/>
    </source>
</evidence>
<protein>
    <recommendedName>
        <fullName evidence="11">Nucleoporin p58/p45</fullName>
    </recommendedName>
</protein>
<feature type="region of interest" description="Disordered" evidence="8">
    <location>
        <begin position="166"/>
        <end position="198"/>
    </location>
</feature>
<proteinExistence type="predicted"/>
<evidence type="ECO:0000256" key="4">
    <source>
        <dbReference type="ARBA" id="ARBA00022927"/>
    </source>
</evidence>
<evidence type="ECO:0000256" key="8">
    <source>
        <dbReference type="SAM" id="MobiDB-lite"/>
    </source>
</evidence>
<dbReference type="GO" id="GO:0017056">
    <property type="term" value="F:structural constituent of nuclear pore"/>
    <property type="evidence" value="ECO:0007669"/>
    <property type="project" value="InterPro"/>
</dbReference>
<accession>A0AAD9NYJ7</accession>
<dbReference type="InterPro" id="IPR024882">
    <property type="entry name" value="NUP58/p45/49"/>
</dbReference>
<sequence>MSAGMSFGGFGQMPAAQSTAALGTRPGGTTATPQLGGFGTSAATPQIGFGLGTATPQLGGLATSTAAVPQLGFGTGLGQGLTQVTSSATPVLSTGLSFGAQKTGGTVGTTGSTLSSLLGGSTAQVPGTKPATTFSLGQPNISLGGGLGAATTASIFGVNKPLTTPAVTQKRGLGGTDPKTTETGAAGTGSSKSGDSKAVKETPVLNEICTTVEDFKKYVKNQKCVREQIARMSSKAMFRVAEDVASLKQLLALVSSALQRNAVAIDKLKLESAQELKHAEIAQRTKDTPPGLQYENTAPTEYFQQLVAEFELRMVLCRQQIEEMESHLATLHQSVMLTPQELALLLHKLQESFVALAAQLQVIHEDIKSQKEHFLNYRKVFHDDTTNVFEKRKKAIERAGKRVAPAVTMGPSPFTGMSNAAAVAMAAALNRTQQPAPAVGLTLNTAPVGSSLGASSLFNTPAPAFGAAPAATPFGFGGTNTATVRPLGSGTTGLFGTTTQPGGFSLTNPLSAPSVPTFGPTPGMLGAGFGAASTPFGVAAQPGGNFALQKPPAGFKRGKKA</sequence>
<evidence type="ECO:0000256" key="7">
    <source>
        <dbReference type="ARBA" id="ARBA00023242"/>
    </source>
</evidence>
<dbReference type="GO" id="GO:0005643">
    <property type="term" value="C:nuclear pore"/>
    <property type="evidence" value="ECO:0007669"/>
    <property type="project" value="UniProtKB-SubCell"/>
</dbReference>
<gene>
    <name evidence="9" type="ORF">NP493_253g03014</name>
</gene>
<feature type="compositionally biased region" description="Low complexity" evidence="8">
    <location>
        <begin position="181"/>
        <end position="193"/>
    </location>
</feature>
<dbReference type="AlphaFoldDB" id="A0AAD9NYJ7"/>
<keyword evidence="10" id="KW-1185">Reference proteome</keyword>
<dbReference type="GO" id="GO:0051028">
    <property type="term" value="P:mRNA transport"/>
    <property type="evidence" value="ECO:0007669"/>
    <property type="project" value="UniProtKB-KW"/>
</dbReference>
<dbReference type="Pfam" id="PF15967">
    <property type="entry name" value="Nucleoporin_FG2"/>
    <property type="match status" value="1"/>
</dbReference>
<keyword evidence="5" id="KW-0811">Translocation</keyword>
<evidence type="ECO:0008006" key="11">
    <source>
        <dbReference type="Google" id="ProtNLM"/>
    </source>
</evidence>
<evidence type="ECO:0000313" key="10">
    <source>
        <dbReference type="Proteomes" id="UP001209878"/>
    </source>
</evidence>
<dbReference type="Gene3D" id="6.10.140.1350">
    <property type="match status" value="1"/>
</dbReference>
<organism evidence="9 10">
    <name type="scientific">Ridgeia piscesae</name>
    <name type="common">Tubeworm</name>
    <dbReference type="NCBI Taxonomy" id="27915"/>
    <lineage>
        <taxon>Eukaryota</taxon>
        <taxon>Metazoa</taxon>
        <taxon>Spiralia</taxon>
        <taxon>Lophotrochozoa</taxon>
        <taxon>Annelida</taxon>
        <taxon>Polychaeta</taxon>
        <taxon>Sedentaria</taxon>
        <taxon>Canalipalpata</taxon>
        <taxon>Sabellida</taxon>
        <taxon>Siboglinidae</taxon>
        <taxon>Ridgeia</taxon>
    </lineage>
</organism>
<keyword evidence="2" id="KW-0813">Transport</keyword>
<dbReference type="Proteomes" id="UP001209878">
    <property type="component" value="Unassembled WGS sequence"/>
</dbReference>
<keyword evidence="3" id="KW-0509">mRNA transport</keyword>